<dbReference type="InParanoid" id="A0A0C3BDT9"/>
<evidence type="ECO:0000313" key="2">
    <source>
        <dbReference type="Proteomes" id="UP000054166"/>
    </source>
</evidence>
<reference evidence="2" key="2">
    <citation type="submission" date="2015-01" db="EMBL/GenBank/DDBJ databases">
        <title>Evolutionary Origins and Diversification of the Mycorrhizal Mutualists.</title>
        <authorList>
            <consortium name="DOE Joint Genome Institute"/>
            <consortium name="Mycorrhizal Genomics Consortium"/>
            <person name="Kohler A."/>
            <person name="Kuo A."/>
            <person name="Nagy L.G."/>
            <person name="Floudas D."/>
            <person name="Copeland A."/>
            <person name="Barry K.W."/>
            <person name="Cichocki N."/>
            <person name="Veneault-Fourrey C."/>
            <person name="LaButti K."/>
            <person name="Lindquist E.A."/>
            <person name="Lipzen A."/>
            <person name="Lundell T."/>
            <person name="Morin E."/>
            <person name="Murat C."/>
            <person name="Riley R."/>
            <person name="Ohm R."/>
            <person name="Sun H."/>
            <person name="Tunlid A."/>
            <person name="Henrissat B."/>
            <person name="Grigoriev I.V."/>
            <person name="Hibbett D.S."/>
            <person name="Martin F."/>
        </authorList>
    </citation>
    <scope>NUCLEOTIDE SEQUENCE [LARGE SCALE GENOMIC DNA]</scope>
    <source>
        <strain evidence="2">F 1598</strain>
    </source>
</reference>
<keyword evidence="2" id="KW-1185">Reference proteome</keyword>
<accession>A0A0C3BDT9</accession>
<dbReference type="HOGENOM" id="CLU_2671949_0_0_1"/>
<evidence type="ECO:0000313" key="1">
    <source>
        <dbReference type="EMBL" id="KIM75472.1"/>
    </source>
</evidence>
<proteinExistence type="predicted"/>
<dbReference type="AlphaFoldDB" id="A0A0C3BDT9"/>
<protein>
    <submittedName>
        <fullName evidence="1">Uncharacterized protein</fullName>
    </submittedName>
</protein>
<dbReference type="EMBL" id="KN833046">
    <property type="protein sequence ID" value="KIM75472.1"/>
    <property type="molecule type" value="Genomic_DNA"/>
</dbReference>
<reference evidence="1 2" key="1">
    <citation type="submission" date="2014-04" db="EMBL/GenBank/DDBJ databases">
        <authorList>
            <consortium name="DOE Joint Genome Institute"/>
            <person name="Kuo A."/>
            <person name="Tarkka M."/>
            <person name="Buscot F."/>
            <person name="Kohler A."/>
            <person name="Nagy L.G."/>
            <person name="Floudas D."/>
            <person name="Copeland A."/>
            <person name="Barry K.W."/>
            <person name="Cichocki N."/>
            <person name="Veneault-Fourrey C."/>
            <person name="LaButti K."/>
            <person name="Lindquist E.A."/>
            <person name="Lipzen A."/>
            <person name="Lundell T."/>
            <person name="Morin E."/>
            <person name="Murat C."/>
            <person name="Sun H."/>
            <person name="Tunlid A."/>
            <person name="Henrissat B."/>
            <person name="Grigoriev I.V."/>
            <person name="Hibbett D.S."/>
            <person name="Martin F."/>
            <person name="Nordberg H.P."/>
            <person name="Cantor M.N."/>
            <person name="Hua S.X."/>
        </authorList>
    </citation>
    <scope>NUCLEOTIDE SEQUENCE [LARGE SCALE GENOMIC DNA]</scope>
    <source>
        <strain evidence="1 2">F 1598</strain>
    </source>
</reference>
<name>A0A0C3BDT9_PILCF</name>
<gene>
    <name evidence="1" type="ORF">PILCRDRAFT_827175</name>
</gene>
<sequence length="75" mass="8889">MFAPSQVFLSRGRQRSGRSTDYLMIKKEDDLEVQQCLRLNGMVDWPLVSSSLSWRIYRCSSDLTMYYYVPKPRTM</sequence>
<organism evidence="1 2">
    <name type="scientific">Piloderma croceum (strain F 1598)</name>
    <dbReference type="NCBI Taxonomy" id="765440"/>
    <lineage>
        <taxon>Eukaryota</taxon>
        <taxon>Fungi</taxon>
        <taxon>Dikarya</taxon>
        <taxon>Basidiomycota</taxon>
        <taxon>Agaricomycotina</taxon>
        <taxon>Agaricomycetes</taxon>
        <taxon>Agaricomycetidae</taxon>
        <taxon>Atheliales</taxon>
        <taxon>Atheliaceae</taxon>
        <taxon>Piloderma</taxon>
    </lineage>
</organism>
<dbReference type="Proteomes" id="UP000054166">
    <property type="component" value="Unassembled WGS sequence"/>
</dbReference>